<organism evidence="7 8">
    <name type="scientific">Halalkaliarchaeum desulfuricum</name>
    <dbReference type="NCBI Taxonomy" id="2055893"/>
    <lineage>
        <taxon>Archaea</taxon>
        <taxon>Methanobacteriati</taxon>
        <taxon>Methanobacteriota</taxon>
        <taxon>Stenosarchaea group</taxon>
        <taxon>Halobacteria</taxon>
        <taxon>Halobacteriales</taxon>
        <taxon>Haloferacaceae</taxon>
        <taxon>Halalkaliarchaeum</taxon>
    </lineage>
</organism>
<dbReference type="FunFam" id="3.40.605.10:FF:000007">
    <property type="entry name" value="NAD/NADP-dependent betaine aldehyde dehydrogenase"/>
    <property type="match status" value="1"/>
</dbReference>
<evidence type="ECO:0000256" key="4">
    <source>
        <dbReference type="ARBA" id="ARBA00023027"/>
    </source>
</evidence>
<dbReference type="KEGG" id="hdf:AArcSl_0486"/>
<dbReference type="InterPro" id="IPR016163">
    <property type="entry name" value="Ald_DH_C"/>
</dbReference>
<keyword evidence="4" id="KW-0520">NAD</keyword>
<dbReference type="CDD" id="cd07131">
    <property type="entry name" value="ALDH_AldH-CAJ73105"/>
    <property type="match status" value="1"/>
</dbReference>
<dbReference type="SUPFAM" id="SSF53720">
    <property type="entry name" value="ALDH-like"/>
    <property type="match status" value="1"/>
</dbReference>
<dbReference type="PANTHER" id="PTHR43521">
    <property type="entry name" value="ALPHA-AMINOADIPIC SEMIALDEHYDE DEHYDROGENASE"/>
    <property type="match status" value="1"/>
</dbReference>
<dbReference type="EMBL" id="CP025066">
    <property type="protein sequence ID" value="AUX08139.1"/>
    <property type="molecule type" value="Genomic_DNA"/>
</dbReference>
<name>A0A343TGB7_9EURY</name>
<evidence type="ECO:0000313" key="8">
    <source>
        <dbReference type="Proteomes" id="UP000263012"/>
    </source>
</evidence>
<evidence type="ECO:0000256" key="3">
    <source>
        <dbReference type="ARBA" id="ARBA00023002"/>
    </source>
</evidence>
<accession>A0A343TGB7</accession>
<dbReference type="OrthoDB" id="6342at2157"/>
<evidence type="ECO:0000256" key="2">
    <source>
        <dbReference type="ARBA" id="ARBA00011881"/>
    </source>
</evidence>
<dbReference type="Gene3D" id="3.40.605.10">
    <property type="entry name" value="Aldehyde Dehydrogenase, Chain A, domain 1"/>
    <property type="match status" value="1"/>
</dbReference>
<dbReference type="PANTHER" id="PTHR43521:SF1">
    <property type="entry name" value="ALPHA-AMINOADIPIC SEMIALDEHYDE DEHYDROGENASE"/>
    <property type="match status" value="1"/>
</dbReference>
<dbReference type="InterPro" id="IPR044638">
    <property type="entry name" value="ALDH7A1-like"/>
</dbReference>
<gene>
    <name evidence="7" type="ORF">AArcSl_0486</name>
</gene>
<comment type="similarity">
    <text evidence="1">Belongs to the aldehyde dehydrogenase family.</text>
</comment>
<sequence length="506" mass="56108">MSEPYNHYIDGEWTDGAGDETFESENPATGETLGEFRRGTPEDVDRASRAAEEAFEEWRRMSHIDRAEYLWDIYHELRERTDELGEILTRENGKEISEGRADVVEAAHMVEWAAGDARHPKGDVVPSEIPEKDAYMRRKPRGVVGCITPWNFPVAIPFWHMAVALVEGNTVVWKPAEQTPWCGQVIAEMFEDSGIPEGVFNMVQGFGDAGAAIVDHDAVDTILFTGSAEVGHEVAQKVAADPKKQAACEMGGKNGIVITENADLDVAVHSAVMSSFKTTGQRCVSSERLIVHTDVYDEFKARFVDVAEDVAVGDPLEEDTFMGPLIEEAHVEKVTEYNELARKEGVNVLVDRTELDPEEIPAGHEDGHWVGPFVYEADPDEDLRCTHEEVFGPHVALLEYEGDIERAMEIHNDTDYGLAGAIISEDYRQINHYRDNAEVGLAYGNLPCIGAEVQLPFGGVKKSGNGYPSAREVIEAVTERTAWTLNNSREIEMAQGLSADIKTRDE</sequence>
<dbReference type="InterPro" id="IPR016161">
    <property type="entry name" value="Ald_DH/histidinol_DH"/>
</dbReference>
<dbReference type="RefSeq" id="WP_119814518.1">
    <property type="nucleotide sequence ID" value="NZ_CP025066.1"/>
</dbReference>
<evidence type="ECO:0000256" key="5">
    <source>
        <dbReference type="SAM" id="MobiDB-lite"/>
    </source>
</evidence>
<dbReference type="GeneID" id="37876823"/>
<protein>
    <submittedName>
        <fullName evidence="7">Aldehyde dehydrogenase (NAD+)</fullName>
        <ecNumber evidence="7">1.2.1.3</ecNumber>
    </submittedName>
</protein>
<comment type="subunit">
    <text evidence="2">Homotetramer.</text>
</comment>
<evidence type="ECO:0000256" key="1">
    <source>
        <dbReference type="ARBA" id="ARBA00009986"/>
    </source>
</evidence>
<dbReference type="Proteomes" id="UP000263012">
    <property type="component" value="Chromosome"/>
</dbReference>
<proteinExistence type="inferred from homology"/>
<dbReference type="Pfam" id="PF00171">
    <property type="entry name" value="Aldedh"/>
    <property type="match status" value="1"/>
</dbReference>
<keyword evidence="3 7" id="KW-0560">Oxidoreductase</keyword>
<keyword evidence="8" id="KW-1185">Reference proteome</keyword>
<reference evidence="8" key="1">
    <citation type="submission" date="2017-11" db="EMBL/GenBank/DDBJ databases">
        <title>Phenotypic and genomic properties of facultatively anaerobic sulfur-reducing natronoarchaea from hypersaline soda lakes.</title>
        <authorList>
            <person name="Sorokin D.Y."/>
            <person name="Kublanov I.V."/>
            <person name="Roman P."/>
            <person name="Sinninghe Damste J.S."/>
            <person name="Golyshin P.N."/>
            <person name="Rojo D."/>
            <person name="Ciordia S."/>
            <person name="Mena M.D.C."/>
            <person name="Ferrer M."/>
            <person name="Messina E."/>
            <person name="Smedile F."/>
            <person name="La Spada G."/>
            <person name="La Cono V."/>
            <person name="Yakimov M.M."/>
        </authorList>
    </citation>
    <scope>NUCLEOTIDE SEQUENCE [LARGE SCALE GENOMIC DNA]</scope>
    <source>
        <strain evidence="8">AArc-Sl</strain>
    </source>
</reference>
<dbReference type="Gene3D" id="3.40.309.10">
    <property type="entry name" value="Aldehyde Dehydrogenase, Chain A, domain 2"/>
    <property type="match status" value="1"/>
</dbReference>
<evidence type="ECO:0000259" key="6">
    <source>
        <dbReference type="Pfam" id="PF00171"/>
    </source>
</evidence>
<dbReference type="InterPro" id="IPR016162">
    <property type="entry name" value="Ald_DH_N"/>
</dbReference>
<dbReference type="GO" id="GO:0004029">
    <property type="term" value="F:aldehyde dehydrogenase (NAD+) activity"/>
    <property type="evidence" value="ECO:0007669"/>
    <property type="project" value="UniProtKB-EC"/>
</dbReference>
<feature type="domain" description="Aldehyde dehydrogenase" evidence="6">
    <location>
        <begin position="13"/>
        <end position="480"/>
    </location>
</feature>
<dbReference type="InterPro" id="IPR015590">
    <property type="entry name" value="Aldehyde_DH_dom"/>
</dbReference>
<dbReference type="EC" id="1.2.1.3" evidence="7"/>
<evidence type="ECO:0000313" key="7">
    <source>
        <dbReference type="EMBL" id="AUX08139.1"/>
    </source>
</evidence>
<feature type="region of interest" description="Disordered" evidence="5">
    <location>
        <begin position="1"/>
        <end position="45"/>
    </location>
</feature>
<feature type="compositionally biased region" description="Basic and acidic residues" evidence="5">
    <location>
        <begin position="34"/>
        <end position="45"/>
    </location>
</feature>
<dbReference type="AlphaFoldDB" id="A0A343TGB7"/>